<comment type="caution">
    <text evidence="2">The sequence shown here is derived from an EMBL/GenBank/DDBJ whole genome shotgun (WGS) entry which is preliminary data.</text>
</comment>
<sequence>MQVLVWGLALLILALALHLIIWKIRLPQRQTKVLLQIFFGTLVLGSAVLWTNPEASLFGVTAPTRWAQFLHIALMFTAFTLAYMITYSGLEADSPSLVMVQAVAEAGKPGLPVETFFERMNDDVLVKPRLRDLLTDKMAVLEDGRYRLTPKGRLMARLFVVYRSLFKAGKGG</sequence>
<gene>
    <name evidence="2" type="ORF">NITGR_160030</name>
</gene>
<keyword evidence="1" id="KW-0472">Membrane</keyword>
<keyword evidence="3" id="KW-1185">Reference proteome</keyword>
<dbReference type="OrthoDB" id="9992992at2"/>
<dbReference type="InParanoid" id="M1Z9A4"/>
<keyword evidence="1" id="KW-0812">Transmembrane</keyword>
<feature type="transmembrane region" description="Helical" evidence="1">
    <location>
        <begin position="33"/>
        <end position="50"/>
    </location>
</feature>
<feature type="transmembrane region" description="Helical" evidence="1">
    <location>
        <begin position="6"/>
        <end position="26"/>
    </location>
</feature>
<protein>
    <submittedName>
        <fullName evidence="2">Uncharacterized protein</fullName>
    </submittedName>
</protein>
<proteinExistence type="predicted"/>
<evidence type="ECO:0000313" key="3">
    <source>
        <dbReference type="Proteomes" id="UP000011704"/>
    </source>
</evidence>
<evidence type="ECO:0000313" key="2">
    <source>
        <dbReference type="EMBL" id="CCQ89720.1"/>
    </source>
</evidence>
<name>M1Z9A4_NITG3</name>
<dbReference type="EMBL" id="CAQJ01000018">
    <property type="protein sequence ID" value="CCQ89720.1"/>
    <property type="molecule type" value="Genomic_DNA"/>
</dbReference>
<dbReference type="RefSeq" id="WP_005006423.1">
    <property type="nucleotide sequence ID" value="NZ_HG422173.1"/>
</dbReference>
<organism evidence="2 3">
    <name type="scientific">Nitrospina gracilis (strain 3/211)</name>
    <dbReference type="NCBI Taxonomy" id="1266370"/>
    <lineage>
        <taxon>Bacteria</taxon>
        <taxon>Pseudomonadati</taxon>
        <taxon>Nitrospinota/Tectimicrobiota group</taxon>
        <taxon>Nitrospinota</taxon>
        <taxon>Nitrospinia</taxon>
        <taxon>Nitrospinales</taxon>
        <taxon>Nitrospinaceae</taxon>
        <taxon>Nitrospina</taxon>
    </lineage>
</organism>
<dbReference type="AlphaFoldDB" id="M1Z9A4"/>
<keyword evidence="1" id="KW-1133">Transmembrane helix</keyword>
<accession>M1Z9A4</accession>
<evidence type="ECO:0000256" key="1">
    <source>
        <dbReference type="SAM" id="Phobius"/>
    </source>
</evidence>
<reference evidence="2 3" key="1">
    <citation type="journal article" date="2013" name="Front. Microbiol.">
        <title>The genome of Nitrospina gracilis illuminates the metabolism and evolution of the major marine nitrite oxidizer.</title>
        <authorList>
            <person name="Luecker S."/>
            <person name="Nowka B."/>
            <person name="Rattei T."/>
            <person name="Spieck E."/>
            <person name="and Daims H."/>
        </authorList>
    </citation>
    <scope>NUCLEOTIDE SEQUENCE [LARGE SCALE GENOMIC DNA]</scope>
    <source>
        <strain evidence="2 3">3/211</strain>
    </source>
</reference>
<dbReference type="STRING" id="1266370.NITGR_160030"/>
<dbReference type="HOGENOM" id="CLU_1553664_0_0_0"/>
<dbReference type="Proteomes" id="UP000011704">
    <property type="component" value="Unassembled WGS sequence"/>
</dbReference>
<feature type="transmembrane region" description="Helical" evidence="1">
    <location>
        <begin position="70"/>
        <end position="90"/>
    </location>
</feature>